<reference evidence="2" key="1">
    <citation type="journal article" date="2015" name="Nature">
        <title>Complex archaea that bridge the gap between prokaryotes and eukaryotes.</title>
        <authorList>
            <person name="Spang A."/>
            <person name="Saw J.H."/>
            <person name="Jorgensen S.L."/>
            <person name="Zaremba-Niedzwiedzka K."/>
            <person name="Martijn J."/>
            <person name="Lind A.E."/>
            <person name="van Eijk R."/>
            <person name="Schleper C."/>
            <person name="Guy L."/>
            <person name="Ettema T.J."/>
        </authorList>
    </citation>
    <scope>NUCLEOTIDE SEQUENCE</scope>
</reference>
<dbReference type="InterPro" id="IPR032875">
    <property type="entry name" value="Succ_CoA_lig_flav_dom"/>
</dbReference>
<dbReference type="InterPro" id="IPR013815">
    <property type="entry name" value="ATP_grasp_subdomain_1"/>
</dbReference>
<dbReference type="GO" id="GO:0005524">
    <property type="term" value="F:ATP binding"/>
    <property type="evidence" value="ECO:0007669"/>
    <property type="project" value="InterPro"/>
</dbReference>
<name>A0A0F9QBJ5_9ZZZZ</name>
<dbReference type="InterPro" id="IPR016102">
    <property type="entry name" value="Succinyl-CoA_synth-like"/>
</dbReference>
<dbReference type="InterPro" id="IPR003781">
    <property type="entry name" value="CoA-bd"/>
</dbReference>
<evidence type="ECO:0000313" key="2">
    <source>
        <dbReference type="EMBL" id="KKN41360.1"/>
    </source>
</evidence>
<dbReference type="SUPFAM" id="SSF56059">
    <property type="entry name" value="Glutathione synthetase ATP-binding domain-like"/>
    <property type="match status" value="1"/>
</dbReference>
<dbReference type="Pfam" id="PF13380">
    <property type="entry name" value="CoA_binding_2"/>
    <property type="match status" value="1"/>
</dbReference>
<dbReference type="Gene3D" id="3.40.50.261">
    <property type="entry name" value="Succinyl-CoA synthetase domains"/>
    <property type="match status" value="2"/>
</dbReference>
<dbReference type="Pfam" id="PF13549">
    <property type="entry name" value="ATP-grasp_5"/>
    <property type="match status" value="1"/>
</dbReference>
<organism evidence="2">
    <name type="scientific">marine sediment metagenome</name>
    <dbReference type="NCBI Taxonomy" id="412755"/>
    <lineage>
        <taxon>unclassified sequences</taxon>
        <taxon>metagenomes</taxon>
        <taxon>ecological metagenomes</taxon>
    </lineage>
</organism>
<gene>
    <name evidence="2" type="ORF">LCGC14_0724080</name>
</gene>
<dbReference type="PANTHER" id="PTHR42793:SF4">
    <property type="entry name" value="BLL6376 PROTEIN"/>
    <property type="match status" value="1"/>
</dbReference>
<dbReference type="Pfam" id="PF13607">
    <property type="entry name" value="Succ_CoA_lig"/>
    <property type="match status" value="1"/>
</dbReference>
<accession>A0A0F9QBJ5</accession>
<feature type="domain" description="ATP-grasp" evidence="1">
    <location>
        <begin position="485"/>
        <end position="680"/>
    </location>
</feature>
<evidence type="ECO:0000259" key="1">
    <source>
        <dbReference type="PROSITE" id="PS50975"/>
    </source>
</evidence>
<sequence length="683" mass="72159">MAAHDLSRLLRPRNIAVVGGGAWCVAIIEQCRKIGFTGNIWPVHPRNETVAGLPAYRDIHALPAAPDACFVGVNRAATIDIVRGLSERNAGGAVCFASGFLEAQQEAADGADLQTQLLHAAGDMPILGPNCYGFINYLDGALLWPDQHGGQRVESGVAIITQSSNIAINLTMQRRGLPVAYVVTAGNQAQTGIADIGQALLADDRVTVLGLHIEGFGDLRAFEALASSARRVGKRIIAIKVGKSEQAQSGAVSHTASLAGNDTGAACLLSRLGIARADDLPSFVEALKLLHITGPLASNRLASMSCSGGEASLVADAAHDRNLIFPSLNQRQRADLRTALGPMVALANPLDYHTYIWGDLAAMTATFASVIDPDLAMTLLVVDFPRADRCDPEDWMCTITALAEAKAQTGGNVGLVATLPENLPEVLAARLIASGIVPFGGLQEAIAACEIASFPLPEPAEPVCLPGRSKTCNIVEVIIPEVEAKRRLEKYGLRIPRSETTNIKNVAQVAARIGFPVVLKGQGIAHKSDVGAVVVNLTTADDVRMAAARMPCQTYLVEEMVPGTVAELLVGVIRDPAHGFVMTLAAGGVLTELMQDSASFLLPGSEADIERALTGLRVCRLLDGYRGAQPADKAAVIRAIRSIEAYVVDHADTLEEIEINPLLCTHNDAIAADALIRCKETRS</sequence>
<dbReference type="GO" id="GO:0046872">
    <property type="term" value="F:metal ion binding"/>
    <property type="evidence" value="ECO:0007669"/>
    <property type="project" value="InterPro"/>
</dbReference>
<dbReference type="Gene3D" id="3.30.470.20">
    <property type="entry name" value="ATP-grasp fold, B domain"/>
    <property type="match status" value="1"/>
</dbReference>
<dbReference type="Gene3D" id="3.40.50.720">
    <property type="entry name" value="NAD(P)-binding Rossmann-like Domain"/>
    <property type="match status" value="1"/>
</dbReference>
<dbReference type="InterPro" id="IPR011761">
    <property type="entry name" value="ATP-grasp"/>
</dbReference>
<dbReference type="SMART" id="SM00881">
    <property type="entry name" value="CoA_binding"/>
    <property type="match status" value="1"/>
</dbReference>
<dbReference type="Gene3D" id="3.30.1490.20">
    <property type="entry name" value="ATP-grasp fold, A domain"/>
    <property type="match status" value="1"/>
</dbReference>
<protein>
    <recommendedName>
        <fullName evidence="1">ATP-grasp domain-containing protein</fullName>
    </recommendedName>
</protein>
<dbReference type="SUPFAM" id="SSF51735">
    <property type="entry name" value="NAD(P)-binding Rossmann-fold domains"/>
    <property type="match status" value="1"/>
</dbReference>
<dbReference type="EMBL" id="LAZR01001652">
    <property type="protein sequence ID" value="KKN41360.1"/>
    <property type="molecule type" value="Genomic_DNA"/>
</dbReference>
<comment type="caution">
    <text evidence="2">The sequence shown here is derived from an EMBL/GenBank/DDBJ whole genome shotgun (WGS) entry which is preliminary data.</text>
</comment>
<dbReference type="AlphaFoldDB" id="A0A0F9QBJ5"/>
<dbReference type="PANTHER" id="PTHR42793">
    <property type="entry name" value="COA BINDING DOMAIN CONTAINING PROTEIN"/>
    <property type="match status" value="1"/>
</dbReference>
<dbReference type="SUPFAM" id="SSF52210">
    <property type="entry name" value="Succinyl-CoA synthetase domains"/>
    <property type="match status" value="2"/>
</dbReference>
<proteinExistence type="predicted"/>
<dbReference type="PROSITE" id="PS50975">
    <property type="entry name" value="ATP_GRASP"/>
    <property type="match status" value="1"/>
</dbReference>
<dbReference type="InterPro" id="IPR036291">
    <property type="entry name" value="NAD(P)-bd_dom_sf"/>
</dbReference>